<comment type="caution">
    <text evidence="2">The sequence shown here is derived from an EMBL/GenBank/DDBJ whole genome shotgun (WGS) entry which is preliminary data.</text>
</comment>
<evidence type="ECO:0000313" key="2">
    <source>
        <dbReference type="EMBL" id="KAK9871228.1"/>
    </source>
</evidence>
<keyword evidence="1" id="KW-0732">Signal</keyword>
<dbReference type="AlphaFoldDB" id="A0AAW1TRC5"/>
<sequence>MLCTSQSLLLLLCIVHASNTTESTSRTENPQTLSIERSIETKSELKNLNKLNVSKYTDEDVENKVYPYKFSSTKPENATSIKLKKSESYTSTPELNNGSSRLENGRSVDIDIEKFISKDFYNAVYTPPISTKDHTSGYDTSQYGTENFGRLTTPSTPFFDKKYKEMVDSVNQKLEVDTDLENFTHAPNYTSDNFVEDIAKNPNGTKIAYKMFENIGGNETSKSGGIHKNVVLETQTILNIERKLNETTTYDETPSDGINEVHKENLKYLLGDEQANEVKKEEGSINNSPSLRTSFQLTTKKYSITKPSTDKNDAGIISNKIESDTLKSLITTTTPNSVVSKESSLEIQAKKQLNETQIKL</sequence>
<feature type="chain" id="PRO_5043318150" evidence="1">
    <location>
        <begin position="18"/>
        <end position="360"/>
    </location>
</feature>
<accession>A0AAW1TRC5</accession>
<evidence type="ECO:0000313" key="3">
    <source>
        <dbReference type="Proteomes" id="UP001431783"/>
    </source>
</evidence>
<feature type="signal peptide" evidence="1">
    <location>
        <begin position="1"/>
        <end position="17"/>
    </location>
</feature>
<evidence type="ECO:0000256" key="1">
    <source>
        <dbReference type="SAM" id="SignalP"/>
    </source>
</evidence>
<proteinExistence type="predicted"/>
<reference evidence="2 3" key="1">
    <citation type="submission" date="2023-03" db="EMBL/GenBank/DDBJ databases">
        <title>Genome insight into feeding habits of ladybird beetles.</title>
        <authorList>
            <person name="Li H.-S."/>
            <person name="Huang Y.-H."/>
            <person name="Pang H."/>
        </authorList>
    </citation>
    <scope>NUCLEOTIDE SEQUENCE [LARGE SCALE GENOMIC DNA]</scope>
    <source>
        <strain evidence="2">SYSU_2023b</strain>
        <tissue evidence="2">Whole body</tissue>
    </source>
</reference>
<dbReference type="Proteomes" id="UP001431783">
    <property type="component" value="Unassembled WGS sequence"/>
</dbReference>
<protein>
    <submittedName>
        <fullName evidence="2">Uncharacterized protein</fullName>
    </submittedName>
</protein>
<dbReference type="EMBL" id="JARQZJ010000005">
    <property type="protein sequence ID" value="KAK9871228.1"/>
    <property type="molecule type" value="Genomic_DNA"/>
</dbReference>
<organism evidence="2 3">
    <name type="scientific">Henosepilachna vigintioctopunctata</name>
    <dbReference type="NCBI Taxonomy" id="420089"/>
    <lineage>
        <taxon>Eukaryota</taxon>
        <taxon>Metazoa</taxon>
        <taxon>Ecdysozoa</taxon>
        <taxon>Arthropoda</taxon>
        <taxon>Hexapoda</taxon>
        <taxon>Insecta</taxon>
        <taxon>Pterygota</taxon>
        <taxon>Neoptera</taxon>
        <taxon>Endopterygota</taxon>
        <taxon>Coleoptera</taxon>
        <taxon>Polyphaga</taxon>
        <taxon>Cucujiformia</taxon>
        <taxon>Coccinelloidea</taxon>
        <taxon>Coccinellidae</taxon>
        <taxon>Epilachninae</taxon>
        <taxon>Epilachnini</taxon>
        <taxon>Henosepilachna</taxon>
    </lineage>
</organism>
<keyword evidence="3" id="KW-1185">Reference proteome</keyword>
<name>A0AAW1TRC5_9CUCU</name>
<gene>
    <name evidence="2" type="ORF">WA026_011502</name>
</gene>